<sequence length="191" mass="21765">QLNLSLRRPHTFKSHLLTPGKPKTDTVAPLPQIIKGIRPPKKNPPSPNIESQTSKEKMEHPKPRGLERFISRPTQIFQRIAQENANSHDSQHYEVVPNQSFDHTGETKSHSCSSDSIPVPGTSMCLRHQLIFHLKGGGIRCNEMLRKLSDLKQRPYKRALRRKLKNSWKTFLKVTDKITSSFRATPTAYVG</sequence>
<accession>A0A8D1WA34</accession>
<comment type="similarity">
    <text evidence="2">Belongs to the akirin family.</text>
</comment>
<proteinExistence type="inferred from homology"/>
<evidence type="ECO:0000256" key="1">
    <source>
        <dbReference type="ARBA" id="ARBA00004123"/>
    </source>
</evidence>
<dbReference type="GO" id="GO:0005634">
    <property type="term" value="C:nucleus"/>
    <property type="evidence" value="ECO:0007669"/>
    <property type="project" value="UniProtKB-SubCell"/>
</dbReference>
<organism evidence="5 6">
    <name type="scientific">Sus scrofa</name>
    <name type="common">Pig</name>
    <dbReference type="NCBI Taxonomy" id="9823"/>
    <lineage>
        <taxon>Eukaryota</taxon>
        <taxon>Metazoa</taxon>
        <taxon>Chordata</taxon>
        <taxon>Craniata</taxon>
        <taxon>Vertebrata</taxon>
        <taxon>Euteleostomi</taxon>
        <taxon>Mammalia</taxon>
        <taxon>Eutheria</taxon>
        <taxon>Laurasiatheria</taxon>
        <taxon>Artiodactyla</taxon>
        <taxon>Suina</taxon>
        <taxon>Suidae</taxon>
        <taxon>Sus</taxon>
    </lineage>
</organism>
<comment type="subcellular location">
    <subcellularLocation>
        <location evidence="1">Nucleus</location>
    </subcellularLocation>
</comment>
<dbReference type="PANTHER" id="PTHR13293">
    <property type="entry name" value="AKIRIN-RELATED"/>
    <property type="match status" value="1"/>
</dbReference>
<dbReference type="Ensembl" id="ENSSSCT00060085243.1">
    <property type="protein sequence ID" value="ENSSSCP00060036875.1"/>
    <property type="gene ID" value="ENSSSCG00060062337.1"/>
</dbReference>
<name>A0A8D1WA34_PIG</name>
<protein>
    <submittedName>
        <fullName evidence="5">Uncharacterized protein</fullName>
    </submittedName>
</protein>
<dbReference type="PANTHER" id="PTHR13293:SF9">
    <property type="entry name" value="AKIRIN-1"/>
    <property type="match status" value="1"/>
</dbReference>
<evidence type="ECO:0000256" key="2">
    <source>
        <dbReference type="ARBA" id="ARBA00005625"/>
    </source>
</evidence>
<dbReference type="AlphaFoldDB" id="A0A8D1WA34"/>
<dbReference type="Proteomes" id="UP000694723">
    <property type="component" value="Unplaced"/>
</dbReference>
<keyword evidence="3" id="KW-0539">Nucleus</keyword>
<reference evidence="5" key="1">
    <citation type="submission" date="2025-08" db="UniProtKB">
        <authorList>
            <consortium name="Ensembl"/>
        </authorList>
    </citation>
    <scope>IDENTIFICATION</scope>
</reference>
<evidence type="ECO:0000313" key="6">
    <source>
        <dbReference type="Proteomes" id="UP000694723"/>
    </source>
</evidence>
<feature type="compositionally biased region" description="Basic and acidic residues" evidence="4">
    <location>
        <begin position="53"/>
        <end position="63"/>
    </location>
</feature>
<dbReference type="InterPro" id="IPR024132">
    <property type="entry name" value="Akirin"/>
</dbReference>
<evidence type="ECO:0000256" key="4">
    <source>
        <dbReference type="SAM" id="MobiDB-lite"/>
    </source>
</evidence>
<feature type="region of interest" description="Disordered" evidence="4">
    <location>
        <begin position="1"/>
        <end position="63"/>
    </location>
</feature>
<evidence type="ECO:0000313" key="5">
    <source>
        <dbReference type="Ensembl" id="ENSSSCP00060036875.1"/>
    </source>
</evidence>
<evidence type="ECO:0000256" key="3">
    <source>
        <dbReference type="ARBA" id="ARBA00023242"/>
    </source>
</evidence>